<dbReference type="Pfam" id="PF00293">
    <property type="entry name" value="NUDIX"/>
    <property type="match status" value="1"/>
</dbReference>
<name>A0A2U1FQH2_9PSEU</name>
<dbReference type="AlphaFoldDB" id="A0A2U1FQH2"/>
<keyword evidence="4" id="KW-1185">Reference proteome</keyword>
<dbReference type="Proteomes" id="UP000245639">
    <property type="component" value="Unassembled WGS sequence"/>
</dbReference>
<dbReference type="Gene3D" id="3.90.79.10">
    <property type="entry name" value="Nucleoside Triphosphate Pyrophosphohydrolase"/>
    <property type="match status" value="1"/>
</dbReference>
<evidence type="ECO:0000313" key="4">
    <source>
        <dbReference type="Proteomes" id="UP000245639"/>
    </source>
</evidence>
<accession>A0A2U1FQH2</accession>
<protein>
    <submittedName>
        <fullName evidence="3">ADP-ribose pyrophosphatase YjhB (NUDIX family)</fullName>
    </submittedName>
</protein>
<reference evidence="3 4" key="1">
    <citation type="submission" date="2018-04" db="EMBL/GenBank/DDBJ databases">
        <title>Genomic Encyclopedia of Type Strains, Phase IV (KMG-IV): sequencing the most valuable type-strain genomes for metagenomic binning, comparative biology and taxonomic classification.</title>
        <authorList>
            <person name="Goeker M."/>
        </authorList>
    </citation>
    <scope>NUCLEOTIDE SEQUENCE [LARGE SCALE GENOMIC DNA]</scope>
    <source>
        <strain evidence="3 4">DSM 45771</strain>
    </source>
</reference>
<evidence type="ECO:0000256" key="1">
    <source>
        <dbReference type="SAM" id="MobiDB-lite"/>
    </source>
</evidence>
<feature type="domain" description="Nudix hydrolase" evidence="2">
    <location>
        <begin position="1"/>
        <end position="126"/>
    </location>
</feature>
<dbReference type="EMBL" id="QEKW01000001">
    <property type="protein sequence ID" value="PVZ14399.1"/>
    <property type="molecule type" value="Genomic_DNA"/>
</dbReference>
<evidence type="ECO:0000313" key="3">
    <source>
        <dbReference type="EMBL" id="PVZ14399.1"/>
    </source>
</evidence>
<dbReference type="OrthoDB" id="9814308at2"/>
<dbReference type="SUPFAM" id="SSF55811">
    <property type="entry name" value="Nudix"/>
    <property type="match status" value="1"/>
</dbReference>
<dbReference type="CDD" id="cd02883">
    <property type="entry name" value="NUDIX_Hydrolase"/>
    <property type="match status" value="1"/>
</dbReference>
<proteinExistence type="predicted"/>
<dbReference type="RefSeq" id="WP_116706261.1">
    <property type="nucleotide sequence ID" value="NZ_QEKW01000001.1"/>
</dbReference>
<sequence length="128" mass="13859">MSRDAQLVLAVVTAPPGRVLLVHRPGEVPPAVLPGGRPQARESPGATAERGCREETGIEIRAGRQLGRLLDDGIATIYVAATPRRDVDPEAIPPSVRAGWYTLDQVDLVLPGLWAPVRHHLSQTIRLR</sequence>
<dbReference type="InterPro" id="IPR000086">
    <property type="entry name" value="NUDIX_hydrolase_dom"/>
</dbReference>
<comment type="caution">
    <text evidence="3">The sequence shown here is derived from an EMBL/GenBank/DDBJ whole genome shotgun (WGS) entry which is preliminary data.</text>
</comment>
<dbReference type="PROSITE" id="PS51462">
    <property type="entry name" value="NUDIX"/>
    <property type="match status" value="1"/>
</dbReference>
<dbReference type="InterPro" id="IPR015797">
    <property type="entry name" value="NUDIX_hydrolase-like_dom_sf"/>
</dbReference>
<feature type="region of interest" description="Disordered" evidence="1">
    <location>
        <begin position="30"/>
        <end position="52"/>
    </location>
</feature>
<organism evidence="3 4">
    <name type="scientific">Actinomycetospora cinnamomea</name>
    <dbReference type="NCBI Taxonomy" id="663609"/>
    <lineage>
        <taxon>Bacteria</taxon>
        <taxon>Bacillati</taxon>
        <taxon>Actinomycetota</taxon>
        <taxon>Actinomycetes</taxon>
        <taxon>Pseudonocardiales</taxon>
        <taxon>Pseudonocardiaceae</taxon>
        <taxon>Actinomycetospora</taxon>
    </lineage>
</organism>
<evidence type="ECO:0000259" key="2">
    <source>
        <dbReference type="PROSITE" id="PS51462"/>
    </source>
</evidence>
<gene>
    <name evidence="3" type="ORF">C8D89_101263</name>
</gene>